<name>A0A1F6EX44_9BACT</name>
<accession>A0A1F6EX44</accession>
<gene>
    <name evidence="1" type="ORF">A3A36_01140</name>
</gene>
<organism evidence="1 2">
    <name type="scientific">Candidatus Kaiserbacteria bacterium RIFCSPLOWO2_01_FULL_52_12b</name>
    <dbReference type="NCBI Taxonomy" id="1798509"/>
    <lineage>
        <taxon>Bacteria</taxon>
        <taxon>Candidatus Kaiseribacteriota</taxon>
    </lineage>
</organism>
<reference evidence="1 2" key="1">
    <citation type="journal article" date="2016" name="Nat. Commun.">
        <title>Thousands of microbial genomes shed light on interconnected biogeochemical processes in an aquifer system.</title>
        <authorList>
            <person name="Anantharaman K."/>
            <person name="Brown C.T."/>
            <person name="Hug L.A."/>
            <person name="Sharon I."/>
            <person name="Castelle C.J."/>
            <person name="Probst A.J."/>
            <person name="Thomas B.C."/>
            <person name="Singh A."/>
            <person name="Wilkins M.J."/>
            <person name="Karaoz U."/>
            <person name="Brodie E.L."/>
            <person name="Williams K.H."/>
            <person name="Hubbard S.S."/>
            <person name="Banfield J.F."/>
        </authorList>
    </citation>
    <scope>NUCLEOTIDE SEQUENCE [LARGE SCALE GENOMIC DNA]</scope>
</reference>
<proteinExistence type="predicted"/>
<comment type="caution">
    <text evidence="1">The sequence shown here is derived from an EMBL/GenBank/DDBJ whole genome shotgun (WGS) entry which is preliminary data.</text>
</comment>
<dbReference type="Proteomes" id="UP000178811">
    <property type="component" value="Unassembled WGS sequence"/>
</dbReference>
<protein>
    <submittedName>
        <fullName evidence="1">Uncharacterized protein</fullName>
    </submittedName>
</protein>
<sequence length="170" mass="19873">MPAYTGDDALLHLTKLYTAAYDLIEKNGRKWCETDALFEAMQRYKDKTLGWAEPKFSPVDHRIMFGEAMRGSRAEYERLLDSFREFGVNQRHILRLKSKSKTLLELWRISLPELHRLVDHYPWEHIVATAFLEIQKKIGIEKPVRFPALDSSQKKELQKLADAFNGPPRT</sequence>
<dbReference type="EMBL" id="MFLW01000023">
    <property type="protein sequence ID" value="OGG78122.1"/>
    <property type="molecule type" value="Genomic_DNA"/>
</dbReference>
<evidence type="ECO:0000313" key="2">
    <source>
        <dbReference type="Proteomes" id="UP000178811"/>
    </source>
</evidence>
<dbReference type="AlphaFoldDB" id="A0A1F6EX44"/>
<evidence type="ECO:0000313" key="1">
    <source>
        <dbReference type="EMBL" id="OGG78122.1"/>
    </source>
</evidence>